<sequence length="247" mass="27083">MTSIAPATTALTVRVGHIGAMNAMPNSDKILEIAQLDAVAKMAAYWNVPIIGYMASATAFVDKTIYKTLARVSLRTTNSLAGGVAALLRHFSALAFERVVTFEETFKVHGVSVAKKVSFDEYTNAKAIVDSGLLNELANNARIIVCIFSSTREMTKEFLQAIHNVGMNTNDYVYLLPWLQTEKKDKSPWIGGDGEMLQNVKELFANTIIVDDVNGFDDTLVTPFKERIEASGLTVDDLDLVVIHACF</sequence>
<organism evidence="6 7">
    <name type="scientific">Parascaris univalens</name>
    <name type="common">Nematode worm</name>
    <dbReference type="NCBI Taxonomy" id="6257"/>
    <lineage>
        <taxon>Eukaryota</taxon>
        <taxon>Metazoa</taxon>
        <taxon>Ecdysozoa</taxon>
        <taxon>Nematoda</taxon>
        <taxon>Chromadorea</taxon>
        <taxon>Rhabditida</taxon>
        <taxon>Spirurina</taxon>
        <taxon>Ascaridomorpha</taxon>
        <taxon>Ascaridoidea</taxon>
        <taxon>Ascarididae</taxon>
        <taxon>Parascaris</taxon>
    </lineage>
</organism>
<dbReference type="Proteomes" id="UP000887569">
    <property type="component" value="Unplaced"/>
</dbReference>
<dbReference type="Pfam" id="PF01094">
    <property type="entry name" value="ANF_receptor"/>
    <property type="match status" value="1"/>
</dbReference>
<evidence type="ECO:0000256" key="2">
    <source>
        <dbReference type="ARBA" id="ARBA00022692"/>
    </source>
</evidence>
<comment type="subcellular location">
    <subcellularLocation>
        <location evidence="1">Membrane</location>
    </subcellularLocation>
</comment>
<accession>A0A915CIF0</accession>
<keyword evidence="4" id="KW-0472">Membrane</keyword>
<reference evidence="7" key="1">
    <citation type="submission" date="2022-11" db="UniProtKB">
        <authorList>
            <consortium name="WormBaseParasite"/>
        </authorList>
    </citation>
    <scope>IDENTIFICATION</scope>
</reference>
<feature type="domain" description="Receptor ligand binding region" evidence="5">
    <location>
        <begin position="35"/>
        <end position="189"/>
    </location>
</feature>
<proteinExistence type="predicted"/>
<dbReference type="InterPro" id="IPR028082">
    <property type="entry name" value="Peripla_BP_I"/>
</dbReference>
<evidence type="ECO:0000313" key="6">
    <source>
        <dbReference type="Proteomes" id="UP000887569"/>
    </source>
</evidence>
<evidence type="ECO:0000256" key="3">
    <source>
        <dbReference type="ARBA" id="ARBA00022989"/>
    </source>
</evidence>
<dbReference type="Gene3D" id="3.40.50.2300">
    <property type="match status" value="1"/>
</dbReference>
<dbReference type="GO" id="GO:0016020">
    <property type="term" value="C:membrane"/>
    <property type="evidence" value="ECO:0007669"/>
    <property type="project" value="UniProtKB-SubCell"/>
</dbReference>
<evidence type="ECO:0000259" key="5">
    <source>
        <dbReference type="Pfam" id="PF01094"/>
    </source>
</evidence>
<keyword evidence="3" id="KW-1133">Transmembrane helix</keyword>
<name>A0A915CIF0_PARUN</name>
<evidence type="ECO:0000256" key="4">
    <source>
        <dbReference type="ARBA" id="ARBA00023136"/>
    </source>
</evidence>
<keyword evidence="6" id="KW-1185">Reference proteome</keyword>
<dbReference type="SUPFAM" id="SSF53822">
    <property type="entry name" value="Periplasmic binding protein-like I"/>
    <property type="match status" value="1"/>
</dbReference>
<dbReference type="AlphaFoldDB" id="A0A915CIF0"/>
<dbReference type="InterPro" id="IPR001828">
    <property type="entry name" value="ANF_lig-bd_rcpt"/>
</dbReference>
<evidence type="ECO:0000313" key="7">
    <source>
        <dbReference type="WBParaSite" id="PgR178_g007_t01"/>
    </source>
</evidence>
<protein>
    <submittedName>
        <fullName evidence="7">Receptor ligand binding region domain-containing protein</fullName>
    </submittedName>
</protein>
<evidence type="ECO:0000256" key="1">
    <source>
        <dbReference type="ARBA" id="ARBA00004370"/>
    </source>
</evidence>
<keyword evidence="2" id="KW-0812">Transmembrane</keyword>
<dbReference type="WBParaSite" id="PgR178_g007_t01">
    <property type="protein sequence ID" value="PgR178_g007_t01"/>
    <property type="gene ID" value="PgR178_g007"/>
</dbReference>